<organism evidence="2 3">
    <name type="scientific">Herbaspirillum hiltneri N3</name>
    <dbReference type="NCBI Taxonomy" id="1262470"/>
    <lineage>
        <taxon>Bacteria</taxon>
        <taxon>Pseudomonadati</taxon>
        <taxon>Pseudomonadota</taxon>
        <taxon>Betaproteobacteria</taxon>
        <taxon>Burkholderiales</taxon>
        <taxon>Oxalobacteraceae</taxon>
        <taxon>Herbaspirillum</taxon>
    </lineage>
</organism>
<accession>A0ABN4HVE7</accession>
<dbReference type="EMBL" id="CP011409">
    <property type="protein sequence ID" value="AKZ62978.1"/>
    <property type="molecule type" value="Genomic_DNA"/>
</dbReference>
<feature type="signal peptide" evidence="1">
    <location>
        <begin position="1"/>
        <end position="31"/>
    </location>
</feature>
<feature type="chain" id="PRO_5045512673" description="Nucleoside-specific outer membrane channel protein Tsx" evidence="1">
    <location>
        <begin position="32"/>
        <end position="252"/>
    </location>
</feature>
<dbReference type="Proteomes" id="UP000063429">
    <property type="component" value="Chromosome"/>
</dbReference>
<reference evidence="3" key="1">
    <citation type="journal article" date="2015" name="Genome Announc.">
        <title>Complete Genome Sequence of Herbaspirillum hiltneri N3 (DSM 17495), Isolated from Surface-Sterilized Wheat Roots.</title>
        <authorList>
            <person name="Guizelini D."/>
            <person name="Saizaki P.M."/>
            <person name="Coimbra N.A."/>
            <person name="Weiss V.A."/>
            <person name="Faoro H."/>
            <person name="Sfeir M.Z."/>
            <person name="Baura V.A."/>
            <person name="Monteiro R.A."/>
            <person name="Chubatsu L.S."/>
            <person name="Souza E.M."/>
            <person name="Cruz L.M."/>
            <person name="Pedrosa F.O."/>
            <person name="Raittz R.T."/>
            <person name="Marchaukoski J.N."/>
            <person name="Steffens M.B."/>
        </authorList>
    </citation>
    <scope>NUCLEOTIDE SEQUENCE [LARGE SCALE GENOMIC DNA]</scope>
    <source>
        <strain evidence="3">N3</strain>
    </source>
</reference>
<name>A0ABN4HVE7_9BURK</name>
<protein>
    <recommendedName>
        <fullName evidence="4">Nucleoside-specific outer membrane channel protein Tsx</fullName>
    </recommendedName>
</protein>
<evidence type="ECO:0000313" key="3">
    <source>
        <dbReference type="Proteomes" id="UP000063429"/>
    </source>
</evidence>
<keyword evidence="3" id="KW-1185">Reference proteome</keyword>
<proteinExistence type="predicted"/>
<keyword evidence="1" id="KW-0732">Signal</keyword>
<evidence type="ECO:0000313" key="2">
    <source>
        <dbReference type="EMBL" id="AKZ62978.1"/>
    </source>
</evidence>
<sequence>MQVKKPIGATRFCVAALIFAAGTIVCGSAHAATGYYLVSVYSAENQLSVDYKYWNAKKHDSAPFGSPEIGIGYGVTSQWYTEVYGVYTQTAAQGTRFGSLNWQNDFLLTQGQYWFDLAIHTNVEQYARGDGYGLEWGPVFQTEIWRTQFNANLFLQRDYRTSQSNATQLAYQWQVRQHWKPLLNFGLQGFGELGRWDNWNSKADQSHRIGPALFGTWYLPNAHKVLYETAYLIGKNGGRPAKSFTMRVQYAF</sequence>
<gene>
    <name evidence="2" type="ORF">F506_10150</name>
</gene>
<evidence type="ECO:0000256" key="1">
    <source>
        <dbReference type="SAM" id="SignalP"/>
    </source>
</evidence>
<dbReference type="RefSeq" id="WP_053197118.1">
    <property type="nucleotide sequence ID" value="NZ_CP011409.1"/>
</dbReference>
<evidence type="ECO:0008006" key="4">
    <source>
        <dbReference type="Google" id="ProtNLM"/>
    </source>
</evidence>